<organism evidence="2">
    <name type="scientific">marine metagenome</name>
    <dbReference type="NCBI Taxonomy" id="408172"/>
    <lineage>
        <taxon>unclassified sequences</taxon>
        <taxon>metagenomes</taxon>
        <taxon>ecological metagenomes</taxon>
    </lineage>
</organism>
<dbReference type="SUPFAM" id="SSF52540">
    <property type="entry name" value="P-loop containing nucleoside triphosphate hydrolases"/>
    <property type="match status" value="1"/>
</dbReference>
<proteinExistence type="inferred from homology"/>
<dbReference type="HAMAP" id="MF_04155">
    <property type="entry name" value="Helic_T4"/>
    <property type="match status" value="1"/>
</dbReference>
<accession>A0A382JZT3</accession>
<dbReference type="AlphaFoldDB" id="A0A382JZT3"/>
<dbReference type="GO" id="GO:0005829">
    <property type="term" value="C:cytosol"/>
    <property type="evidence" value="ECO:0007669"/>
    <property type="project" value="TreeGrafter"/>
</dbReference>
<dbReference type="Gene3D" id="3.40.50.300">
    <property type="entry name" value="P-loop containing nucleotide triphosphate hydrolases"/>
    <property type="match status" value="1"/>
</dbReference>
<dbReference type="GO" id="GO:0005524">
    <property type="term" value="F:ATP binding"/>
    <property type="evidence" value="ECO:0007669"/>
    <property type="project" value="InterPro"/>
</dbReference>
<evidence type="ECO:0000259" key="1">
    <source>
        <dbReference type="PROSITE" id="PS51199"/>
    </source>
</evidence>
<dbReference type="PANTHER" id="PTHR30153">
    <property type="entry name" value="REPLICATIVE DNA HELICASE DNAB"/>
    <property type="match status" value="1"/>
</dbReference>
<dbReference type="InterPro" id="IPR027417">
    <property type="entry name" value="P-loop_NTPase"/>
</dbReference>
<reference evidence="2" key="1">
    <citation type="submission" date="2018-05" db="EMBL/GenBank/DDBJ databases">
        <authorList>
            <person name="Lanie J.A."/>
            <person name="Ng W.-L."/>
            <person name="Kazmierczak K.M."/>
            <person name="Andrzejewski T.M."/>
            <person name="Davidsen T.M."/>
            <person name="Wayne K.J."/>
            <person name="Tettelin H."/>
            <person name="Glass J.I."/>
            <person name="Rusch D."/>
            <person name="Podicherti R."/>
            <person name="Tsui H.-C.T."/>
            <person name="Winkler M.E."/>
        </authorList>
    </citation>
    <scope>NUCLEOTIDE SEQUENCE</scope>
</reference>
<dbReference type="GO" id="GO:0006260">
    <property type="term" value="P:DNA replication"/>
    <property type="evidence" value="ECO:0007669"/>
    <property type="project" value="InterPro"/>
</dbReference>
<feature type="non-terminal residue" evidence="2">
    <location>
        <position position="1"/>
    </location>
</feature>
<sequence length="402" mass="45694">KEVLQIEIEDRRDITQDEVKNIYETINQLEDIECDFEWLSDTTEKWCRDRAIYLALMESIKIADGQDDKKNRDAIPTILSDALSVSFNRNVGHDYLEDYEERYELYNKKESRIQFDLEYFNKITKGGLPNKTLNIALAGTGVGKSLFMCHHASAVLLEGKNVLYITLEMAEEKIAERIDANLLNVNIQEITDLPKPIFESKVTSLAKKTQGSLIIKEYPTASAHSGHFKALLNELSLKKSFKPDIIFIDYLNICASSRYRAGSNVNSYSYIKAIAEELRGLAVEANVPIFSATQTTRSGFASSDVDLTDTSESFGLPATADLMFALISTEELEGLGQIMVKQLKNRYNDPTYNRRFVIGVDRTKMRLYDCEQSAQDDLLDTGQDVEYNDDDKTTKKFAEFKF</sequence>
<evidence type="ECO:0000313" key="2">
    <source>
        <dbReference type="EMBL" id="SVC17339.1"/>
    </source>
</evidence>
<dbReference type="InterPro" id="IPR046393">
    <property type="entry name" value="Helic_T4"/>
</dbReference>
<protein>
    <recommendedName>
        <fullName evidence="1">SF4 helicase domain-containing protein</fullName>
    </recommendedName>
</protein>
<dbReference type="GO" id="GO:0039686">
    <property type="term" value="P:bidirectional double-stranded viral DNA replication"/>
    <property type="evidence" value="ECO:0007669"/>
    <property type="project" value="InterPro"/>
</dbReference>
<dbReference type="EMBL" id="UINC01077322">
    <property type="protein sequence ID" value="SVC17339.1"/>
    <property type="molecule type" value="Genomic_DNA"/>
</dbReference>
<gene>
    <name evidence="2" type="ORF">METZ01_LOCUS270193</name>
</gene>
<dbReference type="Pfam" id="PF03796">
    <property type="entry name" value="DnaB_C"/>
    <property type="match status" value="1"/>
</dbReference>
<dbReference type="GO" id="GO:0003678">
    <property type="term" value="F:DNA helicase activity"/>
    <property type="evidence" value="ECO:0007669"/>
    <property type="project" value="InterPro"/>
</dbReference>
<dbReference type="PROSITE" id="PS51199">
    <property type="entry name" value="SF4_HELICASE"/>
    <property type="match status" value="1"/>
</dbReference>
<dbReference type="InterPro" id="IPR007694">
    <property type="entry name" value="DNA_helicase_DnaB-like_C"/>
</dbReference>
<dbReference type="PANTHER" id="PTHR30153:SF2">
    <property type="entry name" value="REPLICATIVE DNA HELICASE"/>
    <property type="match status" value="1"/>
</dbReference>
<name>A0A382JZT3_9ZZZZ</name>
<feature type="domain" description="SF4 helicase" evidence="1">
    <location>
        <begin position="106"/>
        <end position="374"/>
    </location>
</feature>